<evidence type="ECO:0008006" key="4">
    <source>
        <dbReference type="Google" id="ProtNLM"/>
    </source>
</evidence>
<dbReference type="InterPro" id="IPR018511">
    <property type="entry name" value="Hemolysin-typ_Ca-bd_CS"/>
</dbReference>
<gene>
    <name evidence="2" type="ORF">BDZ31_003741</name>
</gene>
<organism evidence="2 3">
    <name type="scientific">Conexibacter arvalis</name>
    <dbReference type="NCBI Taxonomy" id="912552"/>
    <lineage>
        <taxon>Bacteria</taxon>
        <taxon>Bacillati</taxon>
        <taxon>Actinomycetota</taxon>
        <taxon>Thermoleophilia</taxon>
        <taxon>Solirubrobacterales</taxon>
        <taxon>Conexibacteraceae</taxon>
        <taxon>Conexibacter</taxon>
    </lineage>
</organism>
<evidence type="ECO:0000313" key="2">
    <source>
        <dbReference type="EMBL" id="MBB4664138.1"/>
    </source>
</evidence>
<reference evidence="2 3" key="1">
    <citation type="submission" date="2020-08" db="EMBL/GenBank/DDBJ databases">
        <title>Genomic Encyclopedia of Archaeal and Bacterial Type Strains, Phase II (KMG-II): from individual species to whole genera.</title>
        <authorList>
            <person name="Goeker M."/>
        </authorList>
    </citation>
    <scope>NUCLEOTIDE SEQUENCE [LARGE SCALE GENOMIC DNA]</scope>
    <source>
        <strain evidence="2 3">DSM 23288</strain>
    </source>
</reference>
<feature type="signal peptide" evidence="1">
    <location>
        <begin position="1"/>
        <end position="26"/>
    </location>
</feature>
<dbReference type="Pfam" id="PF00353">
    <property type="entry name" value="HemolysinCabind"/>
    <property type="match status" value="1"/>
</dbReference>
<dbReference type="PRINTS" id="PR00313">
    <property type="entry name" value="CABNDNGRPT"/>
</dbReference>
<accession>A0A840IJN4</accession>
<sequence>MRISRLRLAAPLAMLACGVTAAPALAGGTVAIDGDTLVYAGDAGDPINVIVSESGRMLRLDENGSRIAVAPGSACTVSADGYRADCEADGIARIRVTAGVSGSDVRIRAALPAELIGGPGDDVLIGGPGDDVIDGGPGRDVIGGGGGADVLRGGDDEDLVTYVDQIAANGDLRPRREGVTVRIGADGASGARDEGDTIARDVEQIEGGAGADRFELRDGLAQSVACGGGRDTVILDERDDPSIDCERGQVGPRAGARMSIPTLIYPFPGREDNDRSTIRVKPTLPLQRGAIVVRVRCQTAIGLLANDGPGCAGTLRMTRAGGFAMATKRVSLARNRTMTWRVPLTSSRSLARRAGGLAVTVSALPTRGEGVRRDLAFTVKG</sequence>
<dbReference type="InterPro" id="IPR001343">
    <property type="entry name" value="Hemolysn_Ca-bd"/>
</dbReference>
<feature type="chain" id="PRO_5032320514" description="Calcium-binding protein" evidence="1">
    <location>
        <begin position="27"/>
        <end position="381"/>
    </location>
</feature>
<dbReference type="InterPro" id="IPR011049">
    <property type="entry name" value="Serralysin-like_metalloprot_C"/>
</dbReference>
<name>A0A840IJN4_9ACTN</name>
<keyword evidence="3" id="KW-1185">Reference proteome</keyword>
<dbReference type="AlphaFoldDB" id="A0A840IJN4"/>
<dbReference type="SUPFAM" id="SSF51120">
    <property type="entry name" value="beta-Roll"/>
    <property type="match status" value="1"/>
</dbReference>
<dbReference type="RefSeq" id="WP_221243168.1">
    <property type="nucleotide sequence ID" value="NZ_JACHNU010000006.1"/>
</dbReference>
<dbReference type="PROSITE" id="PS00330">
    <property type="entry name" value="HEMOLYSIN_CALCIUM"/>
    <property type="match status" value="3"/>
</dbReference>
<dbReference type="Gene3D" id="2.150.10.10">
    <property type="entry name" value="Serralysin-like metalloprotease, C-terminal"/>
    <property type="match status" value="1"/>
</dbReference>
<protein>
    <recommendedName>
        <fullName evidence="4">Calcium-binding protein</fullName>
    </recommendedName>
</protein>
<evidence type="ECO:0000256" key="1">
    <source>
        <dbReference type="SAM" id="SignalP"/>
    </source>
</evidence>
<keyword evidence="1" id="KW-0732">Signal</keyword>
<dbReference type="EMBL" id="JACHNU010000006">
    <property type="protein sequence ID" value="MBB4664138.1"/>
    <property type="molecule type" value="Genomic_DNA"/>
</dbReference>
<dbReference type="Proteomes" id="UP000585272">
    <property type="component" value="Unassembled WGS sequence"/>
</dbReference>
<evidence type="ECO:0000313" key="3">
    <source>
        <dbReference type="Proteomes" id="UP000585272"/>
    </source>
</evidence>
<comment type="caution">
    <text evidence="2">The sequence shown here is derived from an EMBL/GenBank/DDBJ whole genome shotgun (WGS) entry which is preliminary data.</text>
</comment>
<dbReference type="GO" id="GO:0005509">
    <property type="term" value="F:calcium ion binding"/>
    <property type="evidence" value="ECO:0007669"/>
    <property type="project" value="InterPro"/>
</dbReference>
<proteinExistence type="predicted"/>